<dbReference type="RefSeq" id="WP_190564833.1">
    <property type="nucleotide sequence ID" value="NZ_JACJQU010000028.1"/>
</dbReference>
<evidence type="ECO:0000313" key="2">
    <source>
        <dbReference type="EMBL" id="MBD2296714.1"/>
    </source>
</evidence>
<dbReference type="EMBL" id="JACJQU010000028">
    <property type="protein sequence ID" value="MBD2296714.1"/>
    <property type="molecule type" value="Genomic_DNA"/>
</dbReference>
<sequence length="190" mass="21465">MKKQPIVMTVLLTASIFTFTYRPNNALAQSHLIPIKLTQNNVSQSDRQFVTKAAQGNLAEVELGQLATERGQSNEVKAFGQLMVDDHRRLNQELEQLAAQKGIDFPTDIGSENNRVRANLQKLSGSAFDTAYIRHMIEDHNKDIALYRRQSQQGNDQDLKNWAARSLALLQEHLRLATSIQDSLPGRSRR</sequence>
<dbReference type="InterPro" id="IPR025419">
    <property type="entry name" value="DUF4142"/>
</dbReference>
<keyword evidence="3" id="KW-1185">Reference proteome</keyword>
<dbReference type="InterPro" id="IPR012347">
    <property type="entry name" value="Ferritin-like"/>
</dbReference>
<gene>
    <name evidence="2" type="ORF">H6G06_25335</name>
</gene>
<dbReference type="AlphaFoldDB" id="A0A926WMX7"/>
<proteinExistence type="predicted"/>
<dbReference type="PANTHER" id="PTHR38593">
    <property type="entry name" value="BLR2558 PROTEIN"/>
    <property type="match status" value="1"/>
</dbReference>
<organism evidence="2 3">
    <name type="scientific">Anabaena sphaerica FACHB-251</name>
    <dbReference type="NCBI Taxonomy" id="2692883"/>
    <lineage>
        <taxon>Bacteria</taxon>
        <taxon>Bacillati</taxon>
        <taxon>Cyanobacteriota</taxon>
        <taxon>Cyanophyceae</taxon>
        <taxon>Nostocales</taxon>
        <taxon>Nostocaceae</taxon>
        <taxon>Anabaena</taxon>
    </lineage>
</organism>
<feature type="domain" description="DUF4142" evidence="1">
    <location>
        <begin position="44"/>
        <end position="179"/>
    </location>
</feature>
<accession>A0A926WMX7</accession>
<comment type="caution">
    <text evidence="2">The sequence shown here is derived from an EMBL/GenBank/DDBJ whole genome shotgun (WGS) entry which is preliminary data.</text>
</comment>
<reference evidence="3" key="1">
    <citation type="journal article" date="2020" name="ISME J.">
        <title>Comparative genomics reveals insights into cyanobacterial evolution and habitat adaptation.</title>
        <authorList>
            <person name="Chen M.Y."/>
            <person name="Teng W.K."/>
            <person name="Zhao L."/>
            <person name="Hu C.X."/>
            <person name="Zhou Y.K."/>
            <person name="Han B.P."/>
            <person name="Song L.R."/>
            <person name="Shu W.S."/>
        </authorList>
    </citation>
    <scope>NUCLEOTIDE SEQUENCE [LARGE SCALE GENOMIC DNA]</scope>
    <source>
        <strain evidence="3">FACHB-251</strain>
    </source>
</reference>
<dbReference type="Proteomes" id="UP000662185">
    <property type="component" value="Unassembled WGS sequence"/>
</dbReference>
<dbReference type="PANTHER" id="PTHR38593:SF1">
    <property type="entry name" value="BLR2558 PROTEIN"/>
    <property type="match status" value="1"/>
</dbReference>
<name>A0A926WMX7_9NOST</name>
<dbReference type="Gene3D" id="1.20.1260.10">
    <property type="match status" value="1"/>
</dbReference>
<evidence type="ECO:0000259" key="1">
    <source>
        <dbReference type="Pfam" id="PF13628"/>
    </source>
</evidence>
<dbReference type="Pfam" id="PF13628">
    <property type="entry name" value="DUF4142"/>
    <property type="match status" value="1"/>
</dbReference>
<protein>
    <submittedName>
        <fullName evidence="2">DUF4142 domain-containing protein</fullName>
    </submittedName>
</protein>
<evidence type="ECO:0000313" key="3">
    <source>
        <dbReference type="Proteomes" id="UP000662185"/>
    </source>
</evidence>